<keyword evidence="9" id="KW-1185">Reference proteome</keyword>
<dbReference type="Proteomes" id="UP001161247">
    <property type="component" value="Chromosome 2"/>
</dbReference>
<protein>
    <recommendedName>
        <fullName evidence="6">Nuclear nucleic acid-binding protein C1D</fullName>
    </recommendedName>
</protein>
<comment type="similarity">
    <text evidence="2 6">Belongs to the C1D family.</text>
</comment>
<dbReference type="Pfam" id="PF04000">
    <property type="entry name" value="Sas10_Utp3"/>
    <property type="match status" value="1"/>
</dbReference>
<evidence type="ECO:0000256" key="3">
    <source>
        <dbReference type="ARBA" id="ARBA00022552"/>
    </source>
</evidence>
<comment type="function">
    <text evidence="6">Plays a role in the recruitment of the exosome to pre-rRNA to mediate the 3'-5' end processing of the 5.8S rRNA.</text>
</comment>
<evidence type="ECO:0000256" key="1">
    <source>
        <dbReference type="ARBA" id="ARBA00004123"/>
    </source>
</evidence>
<organism evidence="8 9">
    <name type="scientific">Oldenlandia corymbosa var. corymbosa</name>
    <dbReference type="NCBI Taxonomy" id="529605"/>
    <lineage>
        <taxon>Eukaryota</taxon>
        <taxon>Viridiplantae</taxon>
        <taxon>Streptophyta</taxon>
        <taxon>Embryophyta</taxon>
        <taxon>Tracheophyta</taxon>
        <taxon>Spermatophyta</taxon>
        <taxon>Magnoliopsida</taxon>
        <taxon>eudicotyledons</taxon>
        <taxon>Gunneridae</taxon>
        <taxon>Pentapetalae</taxon>
        <taxon>asterids</taxon>
        <taxon>lamiids</taxon>
        <taxon>Gentianales</taxon>
        <taxon>Rubiaceae</taxon>
        <taxon>Rubioideae</taxon>
        <taxon>Spermacoceae</taxon>
        <taxon>Hedyotis-Oldenlandia complex</taxon>
        <taxon>Oldenlandia</taxon>
    </lineage>
</organism>
<evidence type="ECO:0000313" key="8">
    <source>
        <dbReference type="EMBL" id="CAI9094633.1"/>
    </source>
</evidence>
<dbReference type="GO" id="GO:0005730">
    <property type="term" value="C:nucleolus"/>
    <property type="evidence" value="ECO:0007669"/>
    <property type="project" value="UniProtKB-SubCell"/>
</dbReference>
<dbReference type="GO" id="GO:0000178">
    <property type="term" value="C:exosome (RNase complex)"/>
    <property type="evidence" value="ECO:0007669"/>
    <property type="project" value="TreeGrafter"/>
</dbReference>
<dbReference type="InterPro" id="IPR007146">
    <property type="entry name" value="Sas10/Utp3/C1D"/>
</dbReference>
<sequence>MSGRSVVPESVIESLGRTSDNVDEVGIFFDEFLAVCDNDNLSQLDPLQRAQSLLLLSKVTTTLFTLRLRCHGINPDEHAVKSELERLSLYQEKVQRCIDLSQAPQRPSASINSQAATRFIEHSLPDLTKDQKQSLREISRRRDSERTVHKKRKFDSTGKQSVQTAAKEFLEKAARELLGDSGGSHKGPLNLEDSDAEIDALFGDDSS</sequence>
<evidence type="ECO:0000256" key="5">
    <source>
        <dbReference type="ARBA" id="ARBA00023242"/>
    </source>
</evidence>
<evidence type="ECO:0000313" key="9">
    <source>
        <dbReference type="Proteomes" id="UP001161247"/>
    </source>
</evidence>
<reference evidence="8" key="1">
    <citation type="submission" date="2023-03" db="EMBL/GenBank/DDBJ databases">
        <authorList>
            <person name="Julca I."/>
        </authorList>
    </citation>
    <scope>NUCLEOTIDE SEQUENCE</scope>
</reference>
<keyword evidence="6" id="KW-0238">DNA-binding</keyword>
<feature type="compositionally biased region" description="Basic and acidic residues" evidence="7">
    <location>
        <begin position="130"/>
        <end position="147"/>
    </location>
</feature>
<keyword evidence="4 6" id="KW-0694">RNA-binding</keyword>
<feature type="region of interest" description="Disordered" evidence="7">
    <location>
        <begin position="178"/>
        <end position="207"/>
    </location>
</feature>
<dbReference type="GO" id="GO:0003723">
    <property type="term" value="F:RNA binding"/>
    <property type="evidence" value="ECO:0007669"/>
    <property type="project" value="UniProtKB-UniRule"/>
</dbReference>
<keyword evidence="5 6" id="KW-0539">Nucleus</keyword>
<accession>A0AAV1CJ04</accession>
<dbReference type="InterPro" id="IPR011082">
    <property type="entry name" value="Exosome-assoc_fac/DNA_repair"/>
</dbReference>
<dbReference type="EMBL" id="OX459119">
    <property type="protein sequence ID" value="CAI9094633.1"/>
    <property type="molecule type" value="Genomic_DNA"/>
</dbReference>
<keyword evidence="3 6" id="KW-0698">rRNA processing</keyword>
<name>A0AAV1CJ04_OLDCO</name>
<dbReference type="GO" id="GO:0003677">
    <property type="term" value="F:DNA binding"/>
    <property type="evidence" value="ECO:0007669"/>
    <property type="project" value="UniProtKB-KW"/>
</dbReference>
<comment type="subcellular location">
    <subcellularLocation>
        <location evidence="6">Cytoplasm</location>
    </subcellularLocation>
    <subcellularLocation>
        <location evidence="6">Nucleus</location>
        <location evidence="6">Nucleolus</location>
    </subcellularLocation>
    <subcellularLocation>
        <location evidence="1 6">Nucleus</location>
    </subcellularLocation>
</comment>
<keyword evidence="6" id="KW-0963">Cytoplasm</keyword>
<dbReference type="GO" id="GO:0000460">
    <property type="term" value="P:maturation of 5.8S rRNA"/>
    <property type="evidence" value="ECO:0007669"/>
    <property type="project" value="TreeGrafter"/>
</dbReference>
<evidence type="ECO:0000256" key="4">
    <source>
        <dbReference type="ARBA" id="ARBA00022884"/>
    </source>
</evidence>
<evidence type="ECO:0000256" key="2">
    <source>
        <dbReference type="ARBA" id="ARBA00009154"/>
    </source>
</evidence>
<evidence type="ECO:0000256" key="6">
    <source>
        <dbReference type="RuleBase" id="RU368003"/>
    </source>
</evidence>
<dbReference type="AlphaFoldDB" id="A0AAV1CJ04"/>
<evidence type="ECO:0000256" key="7">
    <source>
        <dbReference type="SAM" id="MobiDB-lite"/>
    </source>
</evidence>
<gene>
    <name evidence="8" type="ORF">OLC1_LOCUS5750</name>
</gene>
<dbReference type="GO" id="GO:0005737">
    <property type="term" value="C:cytoplasm"/>
    <property type="evidence" value="ECO:0007669"/>
    <property type="project" value="UniProtKB-SubCell"/>
</dbReference>
<proteinExistence type="inferred from homology"/>
<dbReference type="PANTHER" id="PTHR15341:SF3">
    <property type="entry name" value="NUCLEAR NUCLEIC ACID-BINDING PROTEIN C1D"/>
    <property type="match status" value="1"/>
</dbReference>
<comment type="subunit">
    <text evidence="6">Monomer and homodimer.</text>
</comment>
<dbReference type="PANTHER" id="PTHR15341">
    <property type="entry name" value="SUN-COR STEROID HORMONE RECEPTOR CO-REPRESSOR"/>
    <property type="match status" value="1"/>
</dbReference>
<dbReference type="GO" id="GO:0010468">
    <property type="term" value="P:regulation of gene expression"/>
    <property type="evidence" value="ECO:0007669"/>
    <property type="project" value="TreeGrafter"/>
</dbReference>
<feature type="region of interest" description="Disordered" evidence="7">
    <location>
        <begin position="130"/>
        <end position="162"/>
    </location>
</feature>